<comment type="caution">
    <text evidence="1">The sequence shown here is derived from an EMBL/GenBank/DDBJ whole genome shotgun (WGS) entry which is preliminary data.</text>
</comment>
<reference evidence="1" key="1">
    <citation type="journal article" date="2015" name="Nature">
        <title>Complex archaea that bridge the gap between prokaryotes and eukaryotes.</title>
        <authorList>
            <person name="Spang A."/>
            <person name="Saw J.H."/>
            <person name="Jorgensen S.L."/>
            <person name="Zaremba-Niedzwiedzka K."/>
            <person name="Martijn J."/>
            <person name="Lind A.E."/>
            <person name="van Eijk R."/>
            <person name="Schleper C."/>
            <person name="Guy L."/>
            <person name="Ettema T.J."/>
        </authorList>
    </citation>
    <scope>NUCLEOTIDE SEQUENCE</scope>
</reference>
<gene>
    <name evidence="1" type="ORF">LCGC14_0105410</name>
</gene>
<protein>
    <submittedName>
        <fullName evidence="1">Uncharacterized protein</fullName>
    </submittedName>
</protein>
<name>A0A0F9VEV7_9ZZZZ</name>
<sequence length="71" mass="7902">MIIIAFVIAFAIVAYFAYRDKAVRGCRWRKDSNRDKGSLQFYHCVACGAEAYTSTQGPPRDCKANVGGRPL</sequence>
<dbReference type="EMBL" id="LAZR01000030">
    <property type="protein sequence ID" value="KKO02585.1"/>
    <property type="molecule type" value="Genomic_DNA"/>
</dbReference>
<organism evidence="1">
    <name type="scientific">marine sediment metagenome</name>
    <dbReference type="NCBI Taxonomy" id="412755"/>
    <lineage>
        <taxon>unclassified sequences</taxon>
        <taxon>metagenomes</taxon>
        <taxon>ecological metagenomes</taxon>
    </lineage>
</organism>
<evidence type="ECO:0000313" key="1">
    <source>
        <dbReference type="EMBL" id="KKO02585.1"/>
    </source>
</evidence>
<dbReference type="AlphaFoldDB" id="A0A0F9VEV7"/>
<accession>A0A0F9VEV7</accession>
<proteinExistence type="predicted"/>